<protein>
    <submittedName>
        <fullName evidence="1">Nucleotidyltransferase</fullName>
    </submittedName>
</protein>
<evidence type="ECO:0000313" key="2">
    <source>
        <dbReference type="Proteomes" id="UP000470772"/>
    </source>
</evidence>
<dbReference type="Proteomes" id="UP000470772">
    <property type="component" value="Unassembled WGS sequence"/>
</dbReference>
<dbReference type="Pfam" id="PF09970">
    <property type="entry name" value="DUF2204"/>
    <property type="match status" value="1"/>
</dbReference>
<dbReference type="EMBL" id="WGGD01000005">
    <property type="protein sequence ID" value="MUN28717.1"/>
    <property type="molecule type" value="Genomic_DNA"/>
</dbReference>
<dbReference type="SUPFAM" id="SSF81301">
    <property type="entry name" value="Nucleotidyltransferase"/>
    <property type="match status" value="1"/>
</dbReference>
<accession>A0A6A9QHJ9</accession>
<dbReference type="RefSeq" id="WP_156016403.1">
    <property type="nucleotide sequence ID" value="NZ_WGGD01000005.1"/>
</dbReference>
<keyword evidence="1" id="KW-0808">Transferase</keyword>
<evidence type="ECO:0000313" key="1">
    <source>
        <dbReference type="EMBL" id="MUN28717.1"/>
    </source>
</evidence>
<reference evidence="1 2" key="1">
    <citation type="submission" date="2019-10" db="EMBL/GenBank/DDBJ databases">
        <title>Sequencing and Assembly of Multiple Reported Metal-Biooxidizing Members of the Extremely Thermoacidophilic Archaeal Family Sulfolobaceae.</title>
        <authorList>
            <person name="Counts J.A."/>
            <person name="Kelly R.M."/>
        </authorList>
    </citation>
    <scope>NUCLEOTIDE SEQUENCE [LARGE SCALE GENOMIC DNA]</scope>
    <source>
        <strain evidence="1 2">DSM 6482</strain>
    </source>
</reference>
<keyword evidence="2" id="KW-1185">Reference proteome</keyword>
<organism evidence="1 2">
    <name type="scientific">Sulfuracidifex metallicus DSM 6482 = JCM 9184</name>
    <dbReference type="NCBI Taxonomy" id="523847"/>
    <lineage>
        <taxon>Archaea</taxon>
        <taxon>Thermoproteota</taxon>
        <taxon>Thermoprotei</taxon>
        <taxon>Sulfolobales</taxon>
        <taxon>Sulfolobaceae</taxon>
        <taxon>Sulfuracidifex</taxon>
    </lineage>
</organism>
<gene>
    <name evidence="1" type="ORF">GC250_04505</name>
</gene>
<dbReference type="AlphaFoldDB" id="A0A6A9QHJ9"/>
<comment type="caution">
    <text evidence="1">The sequence shown here is derived from an EMBL/GenBank/DDBJ whole genome shotgun (WGS) entry which is preliminary data.</text>
</comment>
<dbReference type="GO" id="GO:0016740">
    <property type="term" value="F:transferase activity"/>
    <property type="evidence" value="ECO:0007669"/>
    <property type="project" value="UniProtKB-KW"/>
</dbReference>
<name>A0A6A9QHJ9_SULME</name>
<sequence length="186" mass="21270">MIPFSKVGDVLRELSKLTDFIIIGDTVLDLELKRKGTESDVDVFITSISVFTDEDRIDAFSEEHGWDLGKTPIDTPRLMIPVDDEQLQLDLYENIQDFFVPPIVIESSLEKKIGDYTAKAIILEDYLLLKANAFRDEDEEEIKNIVKLIGEGKLSIDKEILSKHVEYFEENSKSVKDRLNSLGIKF</sequence>
<proteinExistence type="predicted"/>
<dbReference type="InterPro" id="IPR043519">
    <property type="entry name" value="NT_sf"/>
</dbReference>
<dbReference type="InterPro" id="IPR018700">
    <property type="entry name" value="DUF2204"/>
</dbReference>